<dbReference type="GO" id="GO:0016829">
    <property type="term" value="F:lyase activity"/>
    <property type="evidence" value="ECO:0007669"/>
    <property type="project" value="UniProtKB-KW"/>
</dbReference>
<dbReference type="FunFam" id="3.40.30.10:FF:000001">
    <property type="entry name" value="Thioredoxin"/>
    <property type="match status" value="1"/>
</dbReference>
<evidence type="ECO:0000256" key="3">
    <source>
        <dbReference type="ARBA" id="ARBA00022982"/>
    </source>
</evidence>
<evidence type="ECO:0000256" key="8">
    <source>
        <dbReference type="PIRSR" id="PIRSR000077-1"/>
    </source>
</evidence>
<evidence type="ECO:0000256" key="5">
    <source>
        <dbReference type="ARBA" id="ARBA00023284"/>
    </source>
</evidence>
<protein>
    <recommendedName>
        <fullName evidence="6 7">Thioredoxin</fullName>
    </recommendedName>
</protein>
<feature type="domain" description="Thioredoxin" evidence="10">
    <location>
        <begin position="8"/>
        <end position="122"/>
    </location>
</feature>
<dbReference type="PROSITE" id="PS00194">
    <property type="entry name" value="THIOREDOXIN_1"/>
    <property type="match status" value="1"/>
</dbReference>
<feature type="site" description="Deprotonates C-terminal active site Cys" evidence="8">
    <location>
        <position position="40"/>
    </location>
</feature>
<comment type="caution">
    <text evidence="11">The sequence shown here is derived from an EMBL/GenBank/DDBJ whole genome shotgun (WGS) entry which is preliminary data.</text>
</comment>
<evidence type="ECO:0000256" key="4">
    <source>
        <dbReference type="ARBA" id="ARBA00023157"/>
    </source>
</evidence>
<evidence type="ECO:0000259" key="10">
    <source>
        <dbReference type="PROSITE" id="PS51352"/>
    </source>
</evidence>
<evidence type="ECO:0000256" key="1">
    <source>
        <dbReference type="ARBA" id="ARBA00008987"/>
    </source>
</evidence>
<dbReference type="GO" id="GO:0005829">
    <property type="term" value="C:cytosol"/>
    <property type="evidence" value="ECO:0007669"/>
    <property type="project" value="TreeGrafter"/>
</dbReference>
<dbReference type="CDD" id="cd02947">
    <property type="entry name" value="TRX_family"/>
    <property type="match status" value="1"/>
</dbReference>
<feature type="active site" description="Nucleophile" evidence="8">
    <location>
        <position position="49"/>
    </location>
</feature>
<dbReference type="PANTHER" id="PTHR45663">
    <property type="entry name" value="GEO12009P1"/>
    <property type="match status" value="1"/>
</dbReference>
<comment type="similarity">
    <text evidence="1 7">Belongs to the thioredoxin family.</text>
</comment>
<feature type="site" description="Contributes to redox potential value" evidence="8">
    <location>
        <position position="48"/>
    </location>
</feature>
<evidence type="ECO:0000313" key="11">
    <source>
        <dbReference type="EMBL" id="EGC18500.1"/>
    </source>
</evidence>
<keyword evidence="2" id="KW-0813">Transport</keyword>
<organism evidence="11 12">
    <name type="scientific">Kingella denitrificans ATCC 33394</name>
    <dbReference type="NCBI Taxonomy" id="888741"/>
    <lineage>
        <taxon>Bacteria</taxon>
        <taxon>Pseudomonadati</taxon>
        <taxon>Pseudomonadota</taxon>
        <taxon>Betaproteobacteria</taxon>
        <taxon>Neisseriales</taxon>
        <taxon>Neisseriaceae</taxon>
        <taxon>Kingella</taxon>
    </lineage>
</organism>
<dbReference type="HOGENOM" id="CLU_090389_10_2_4"/>
<feature type="active site" description="Nucleophile" evidence="8">
    <location>
        <position position="46"/>
    </location>
</feature>
<dbReference type="STRING" id="888741.HMPREF9098_0162"/>
<evidence type="ECO:0000256" key="7">
    <source>
        <dbReference type="PIRNR" id="PIRNR000077"/>
    </source>
</evidence>
<gene>
    <name evidence="11" type="primary">trxA</name>
    <name evidence="11" type="ORF">HMPREF9098_0162</name>
</gene>
<dbReference type="InterPro" id="IPR013766">
    <property type="entry name" value="Thioredoxin_domain"/>
</dbReference>
<dbReference type="PROSITE" id="PS51352">
    <property type="entry name" value="THIOREDOXIN_2"/>
    <property type="match status" value="1"/>
</dbReference>
<dbReference type="EMBL" id="AEWV01000003">
    <property type="protein sequence ID" value="EGC18500.1"/>
    <property type="molecule type" value="Genomic_DNA"/>
</dbReference>
<keyword evidence="5 9" id="KW-0676">Redox-active center</keyword>
<dbReference type="PANTHER" id="PTHR45663:SF11">
    <property type="entry name" value="GEO12009P1"/>
    <property type="match status" value="1"/>
</dbReference>
<sequence>MRVIQSIDRKGTQMSEHIIHVTDATFEAEVLKAAEPVLLDFWAPWCGPCKMIAPILDQLAQEWAGKVKVVKMNVDENQVVPAQFGIRSIPTLVVLKDGKVLANRSGALAKPQLEAFVNASING</sequence>
<keyword evidence="4 9" id="KW-1015">Disulfide bond</keyword>
<proteinExistence type="inferred from homology"/>
<accession>F0EWC8</accession>
<dbReference type="NCBIfam" id="TIGR01068">
    <property type="entry name" value="thioredoxin"/>
    <property type="match status" value="1"/>
</dbReference>
<evidence type="ECO:0000256" key="6">
    <source>
        <dbReference type="NCBIfam" id="TIGR01068"/>
    </source>
</evidence>
<dbReference type="Gene3D" id="3.40.30.10">
    <property type="entry name" value="Glutaredoxin"/>
    <property type="match status" value="1"/>
</dbReference>
<dbReference type="PIRSF" id="PIRSF000077">
    <property type="entry name" value="Thioredoxin"/>
    <property type="match status" value="1"/>
</dbReference>
<dbReference type="AlphaFoldDB" id="F0EWC8"/>
<keyword evidence="12" id="KW-1185">Reference proteome</keyword>
<dbReference type="GO" id="GO:0045454">
    <property type="term" value="P:cell redox homeostasis"/>
    <property type="evidence" value="ECO:0007669"/>
    <property type="project" value="TreeGrafter"/>
</dbReference>
<evidence type="ECO:0000313" key="12">
    <source>
        <dbReference type="Proteomes" id="UP000004088"/>
    </source>
</evidence>
<dbReference type="SUPFAM" id="SSF52833">
    <property type="entry name" value="Thioredoxin-like"/>
    <property type="match status" value="1"/>
</dbReference>
<dbReference type="GO" id="GO:0015035">
    <property type="term" value="F:protein-disulfide reductase activity"/>
    <property type="evidence" value="ECO:0007669"/>
    <property type="project" value="UniProtKB-UniRule"/>
</dbReference>
<dbReference type="InterPro" id="IPR036249">
    <property type="entry name" value="Thioredoxin-like_sf"/>
</dbReference>
<dbReference type="Proteomes" id="UP000004088">
    <property type="component" value="Unassembled WGS sequence"/>
</dbReference>
<keyword evidence="3" id="KW-0249">Electron transport</keyword>
<dbReference type="InterPro" id="IPR017937">
    <property type="entry name" value="Thioredoxin_CS"/>
</dbReference>
<keyword evidence="11" id="KW-0456">Lyase</keyword>
<name>F0EWC8_9NEIS</name>
<feature type="site" description="Contributes to redox potential value" evidence="8">
    <location>
        <position position="47"/>
    </location>
</feature>
<dbReference type="InterPro" id="IPR005746">
    <property type="entry name" value="Thioredoxin"/>
</dbReference>
<feature type="disulfide bond" description="Redox-active" evidence="9">
    <location>
        <begin position="46"/>
        <end position="49"/>
    </location>
</feature>
<evidence type="ECO:0000256" key="2">
    <source>
        <dbReference type="ARBA" id="ARBA00022448"/>
    </source>
</evidence>
<dbReference type="Pfam" id="PF00085">
    <property type="entry name" value="Thioredoxin"/>
    <property type="match status" value="1"/>
</dbReference>
<evidence type="ECO:0000256" key="9">
    <source>
        <dbReference type="PIRSR" id="PIRSR000077-4"/>
    </source>
</evidence>
<dbReference type="PRINTS" id="PR00421">
    <property type="entry name" value="THIOREDOXIN"/>
</dbReference>
<reference evidence="11 12" key="1">
    <citation type="submission" date="2011-01" db="EMBL/GenBank/DDBJ databases">
        <authorList>
            <person name="Muzny D."/>
            <person name="Qin X."/>
            <person name="Deng J."/>
            <person name="Jiang H."/>
            <person name="Liu Y."/>
            <person name="Qu J."/>
            <person name="Song X.-Z."/>
            <person name="Zhang L."/>
            <person name="Thornton R."/>
            <person name="Coyle M."/>
            <person name="Francisco L."/>
            <person name="Jackson L."/>
            <person name="Javaid M."/>
            <person name="Korchina V."/>
            <person name="Kovar C."/>
            <person name="Mata R."/>
            <person name="Mathew T."/>
            <person name="Ngo R."/>
            <person name="Nguyen L."/>
            <person name="Nguyen N."/>
            <person name="Okwuonu G."/>
            <person name="Ongeri F."/>
            <person name="Pham C."/>
            <person name="Simmons D."/>
            <person name="Wilczek-Boney K."/>
            <person name="Hale W."/>
            <person name="Jakkamsetti A."/>
            <person name="Pham P."/>
            <person name="Ruth R."/>
            <person name="San Lucas F."/>
            <person name="Warren J."/>
            <person name="Zhang J."/>
            <person name="Zhao Z."/>
            <person name="Zhou C."/>
            <person name="Zhu D."/>
            <person name="Lee S."/>
            <person name="Bess C."/>
            <person name="Blankenburg K."/>
            <person name="Forbes L."/>
            <person name="Fu Q."/>
            <person name="Gubbala S."/>
            <person name="Hirani K."/>
            <person name="Jayaseelan J.C."/>
            <person name="Lara F."/>
            <person name="Munidasa M."/>
            <person name="Palculict T."/>
            <person name="Patil S."/>
            <person name="Pu L.-L."/>
            <person name="Saada N."/>
            <person name="Tang L."/>
            <person name="Weissenberger G."/>
            <person name="Zhu Y."/>
            <person name="Hemphill L."/>
            <person name="Shang Y."/>
            <person name="Youmans B."/>
            <person name="Ayvaz T."/>
            <person name="Ross M."/>
            <person name="Santibanez J."/>
            <person name="Aqrawi P."/>
            <person name="Gross S."/>
            <person name="Joshi V."/>
            <person name="Fowler G."/>
            <person name="Nazareth L."/>
            <person name="Reid J."/>
            <person name="Worley K."/>
            <person name="Petrosino J."/>
            <person name="Highlander S."/>
            <person name="Gibbs R."/>
        </authorList>
    </citation>
    <scope>NUCLEOTIDE SEQUENCE [LARGE SCALE GENOMIC DNA]</scope>
    <source>
        <strain evidence="11 12">ATCC 33394</strain>
    </source>
</reference>